<evidence type="ECO:0000256" key="2">
    <source>
        <dbReference type="ARBA" id="ARBA00008029"/>
    </source>
</evidence>
<comment type="similarity">
    <text evidence="2">Belongs to the MAD1 family.</text>
</comment>
<keyword evidence="4" id="KW-0132">Cell division</keyword>
<dbReference type="GO" id="GO:0007094">
    <property type="term" value="P:mitotic spindle assembly checkpoint signaling"/>
    <property type="evidence" value="ECO:0007669"/>
    <property type="project" value="InterPro"/>
</dbReference>
<evidence type="ECO:0000256" key="3">
    <source>
        <dbReference type="ARBA" id="ARBA00022019"/>
    </source>
</evidence>
<dbReference type="GO" id="GO:0051315">
    <property type="term" value="P:attachment of mitotic spindle microtubules to kinetochore"/>
    <property type="evidence" value="ECO:0007669"/>
    <property type="project" value="TreeGrafter"/>
</dbReference>
<evidence type="ECO:0000256" key="5">
    <source>
        <dbReference type="ARBA" id="ARBA00022776"/>
    </source>
</evidence>
<feature type="compositionally biased region" description="Gly residues" evidence="9">
    <location>
        <begin position="453"/>
        <end position="465"/>
    </location>
</feature>
<dbReference type="GO" id="GO:0005635">
    <property type="term" value="C:nuclear envelope"/>
    <property type="evidence" value="ECO:0007669"/>
    <property type="project" value="TreeGrafter"/>
</dbReference>
<feature type="compositionally biased region" description="Low complexity" evidence="9">
    <location>
        <begin position="515"/>
        <end position="536"/>
    </location>
</feature>
<dbReference type="EMBL" id="JAACJM010000034">
    <property type="protein sequence ID" value="KAF5363163.1"/>
    <property type="molecule type" value="Genomic_DNA"/>
</dbReference>
<keyword evidence="7" id="KW-0131">Cell cycle</keyword>
<keyword evidence="5" id="KW-0498">Mitosis</keyword>
<feature type="region of interest" description="Disordered" evidence="9">
    <location>
        <begin position="399"/>
        <end position="579"/>
    </location>
</feature>
<dbReference type="Gene3D" id="6.10.250.90">
    <property type="match status" value="1"/>
</dbReference>
<evidence type="ECO:0000256" key="8">
    <source>
        <dbReference type="SAM" id="Coils"/>
    </source>
</evidence>
<feature type="region of interest" description="Disordered" evidence="9">
    <location>
        <begin position="1"/>
        <end position="78"/>
    </location>
</feature>
<accession>A0A8H5GDX9</accession>
<dbReference type="PANTHER" id="PTHR23168">
    <property type="entry name" value="MITOTIC SPINDLE ASSEMBLY CHECKPOINT PROTEIN MAD1 MITOTIC ARREST DEFICIENT-LIKE PROTEIN 1"/>
    <property type="match status" value="1"/>
</dbReference>
<evidence type="ECO:0000256" key="4">
    <source>
        <dbReference type="ARBA" id="ARBA00022618"/>
    </source>
</evidence>
<dbReference type="GO" id="GO:0051301">
    <property type="term" value="P:cell division"/>
    <property type="evidence" value="ECO:0007669"/>
    <property type="project" value="UniProtKB-KW"/>
</dbReference>
<organism evidence="10 11">
    <name type="scientific">Tetrapyrgos nigripes</name>
    <dbReference type="NCBI Taxonomy" id="182062"/>
    <lineage>
        <taxon>Eukaryota</taxon>
        <taxon>Fungi</taxon>
        <taxon>Dikarya</taxon>
        <taxon>Basidiomycota</taxon>
        <taxon>Agaricomycotina</taxon>
        <taxon>Agaricomycetes</taxon>
        <taxon>Agaricomycetidae</taxon>
        <taxon>Agaricales</taxon>
        <taxon>Marasmiineae</taxon>
        <taxon>Marasmiaceae</taxon>
        <taxon>Tetrapyrgos</taxon>
    </lineage>
</organism>
<dbReference type="PANTHER" id="PTHR23168:SF0">
    <property type="entry name" value="MITOTIC SPINDLE ASSEMBLY CHECKPOINT PROTEIN MAD1"/>
    <property type="match status" value="1"/>
</dbReference>
<feature type="region of interest" description="Disordered" evidence="9">
    <location>
        <begin position="758"/>
        <end position="785"/>
    </location>
</feature>
<evidence type="ECO:0000256" key="1">
    <source>
        <dbReference type="ARBA" id="ARBA00004123"/>
    </source>
</evidence>
<evidence type="ECO:0000256" key="7">
    <source>
        <dbReference type="ARBA" id="ARBA00023306"/>
    </source>
</evidence>
<dbReference type="InterPro" id="IPR008672">
    <property type="entry name" value="Mad1"/>
</dbReference>
<feature type="compositionally biased region" description="Acidic residues" evidence="9">
    <location>
        <begin position="539"/>
        <end position="548"/>
    </location>
</feature>
<proteinExistence type="inferred from homology"/>
<feature type="compositionally biased region" description="Basic and acidic residues" evidence="9">
    <location>
        <begin position="471"/>
        <end position="483"/>
    </location>
</feature>
<dbReference type="GO" id="GO:0072686">
    <property type="term" value="C:mitotic spindle"/>
    <property type="evidence" value="ECO:0007669"/>
    <property type="project" value="TreeGrafter"/>
</dbReference>
<evidence type="ECO:0000256" key="9">
    <source>
        <dbReference type="SAM" id="MobiDB-lite"/>
    </source>
</evidence>
<feature type="compositionally biased region" description="Basic and acidic residues" evidence="9">
    <location>
        <begin position="229"/>
        <end position="252"/>
    </location>
</feature>
<comment type="subcellular location">
    <subcellularLocation>
        <location evidence="1">Nucleus</location>
    </subcellularLocation>
</comment>
<dbReference type="Pfam" id="PF05557">
    <property type="entry name" value="MAD"/>
    <property type="match status" value="1"/>
</dbReference>
<sequence length="1051" mass="115863">MSTKMNGNPTEKDLTTTLRPRSILERTNSGSIGTARSSASKSAAGGVNASPNDSGSSFSRPSSSLSMRSGYRTGSTLGLKRDSVQAELEENLLQSKRHLNTTLSAASLERELATTKTRLTSCQKTLSEKEAYISQLELDRRHYSDLNATQATVHEEEKRRSDEEVRILQEKVKLFREAKVKEEMEKRDCLEKLEVVERERRNKAGVIESLRKELDAWKNLSRQLENEVEEFRRKEKERQLERQREEEEREFSGHSTSLDASVNANANGTSPGEETVNAQEIYRSELTHQASSLRSLESTITNLRADMAILKSENQTLKERYGDTPGLWNEIGVLREENRSLEVKLKRKEEDVERLIREGERTVLEISTNSLRGSVRGGSIRGSATLGPTHADMSAGMITPAPRRIAPPSTNIASTSKRNIITPTTTRTQPGSLMSRSMKSKKGRSMVETPLKGRGGAGFGFGFGAGSVLNEPREGTRQQRDGEEMTLDELTTSTPRGGGGGAMPASTSALGGVASSIFGSGPGSSSDMAMSRSMASVLEENEQDEVDELQSSGGQDEDVYDRGTSEAPVEDEEVYEDPPSIHTTADLLALRLEHAKLVDEHGETKAALLGMKRKCERLEGEVKELREKVGEDDLIDDDDGKGRSKMREENLGLKMRLRTMEDEVKGAKGELAFVNQVLAQYQADEKAKRTTASSSAPVLDEVTSARLSRLNELEAMYAESKTANSNLRSQLDTLQSKLDKAVAELQRLTQENAHLTKRLSPYESSSSPTLQSLQESLTTETNAKESAQSALAAAEKQVEDHLKKIEDLEQQLFELGGEIAGGRHVPPNVRVLQMADNPADQYFGSIKSVMDALKKQNEGLMKRVEELEQRVKQSGGTVISDTASASAEGAAENAEALVPRSSLDAYITQNEDLTARLERSEKGRQRLLEIFRGKTAEFNACLSVVLGLKTAWSQDGTLRVTSMFDLGTQLIFKPVDRGTWKPGQAKPYVLSAVSENSGLQGLPEMINYWVREQNCVPALVASVTLECYEKMKREGRERGELEMFVTADPAH</sequence>
<feature type="coiled-coil region" evidence="8">
    <location>
        <begin position="293"/>
        <end position="358"/>
    </location>
</feature>
<dbReference type="GO" id="GO:0000776">
    <property type="term" value="C:kinetochore"/>
    <property type="evidence" value="ECO:0007669"/>
    <property type="project" value="TreeGrafter"/>
</dbReference>
<evidence type="ECO:0000256" key="6">
    <source>
        <dbReference type="ARBA" id="ARBA00023242"/>
    </source>
</evidence>
<gene>
    <name evidence="10" type="ORF">D9758_008348</name>
</gene>
<protein>
    <recommendedName>
        <fullName evidence="3">Spindle assembly checkpoint component MAD1</fullName>
    </recommendedName>
</protein>
<dbReference type="AlphaFoldDB" id="A0A8H5GDX9"/>
<keyword evidence="11" id="KW-1185">Reference proteome</keyword>
<dbReference type="OrthoDB" id="331602at2759"/>
<reference evidence="10 11" key="1">
    <citation type="journal article" date="2020" name="ISME J.">
        <title>Uncovering the hidden diversity of litter-decomposition mechanisms in mushroom-forming fungi.</title>
        <authorList>
            <person name="Floudas D."/>
            <person name="Bentzer J."/>
            <person name="Ahren D."/>
            <person name="Johansson T."/>
            <person name="Persson P."/>
            <person name="Tunlid A."/>
        </authorList>
    </citation>
    <scope>NUCLEOTIDE SEQUENCE [LARGE SCALE GENOMIC DNA]</scope>
    <source>
        <strain evidence="10 11">CBS 291.85</strain>
    </source>
</reference>
<keyword evidence="6" id="KW-0539">Nucleus</keyword>
<feature type="coiled-coil region" evidence="8">
    <location>
        <begin position="608"/>
        <end position="663"/>
    </location>
</feature>
<keyword evidence="8" id="KW-0175">Coiled coil</keyword>
<feature type="compositionally biased region" description="Polar residues" evidence="9">
    <location>
        <begin position="253"/>
        <end position="274"/>
    </location>
</feature>
<evidence type="ECO:0000313" key="10">
    <source>
        <dbReference type="EMBL" id="KAF5363163.1"/>
    </source>
</evidence>
<feature type="compositionally biased region" description="Polar residues" evidence="9">
    <location>
        <begin position="762"/>
        <end position="781"/>
    </location>
</feature>
<dbReference type="Proteomes" id="UP000559256">
    <property type="component" value="Unassembled WGS sequence"/>
</dbReference>
<comment type="caution">
    <text evidence="10">The sequence shown here is derived from an EMBL/GenBank/DDBJ whole genome shotgun (WGS) entry which is preliminary data.</text>
</comment>
<feature type="compositionally biased region" description="Low complexity" evidence="9">
    <location>
        <begin position="33"/>
        <end position="69"/>
    </location>
</feature>
<feature type="region of interest" description="Disordered" evidence="9">
    <location>
        <begin position="228"/>
        <end position="274"/>
    </location>
</feature>
<feature type="compositionally biased region" description="Polar residues" evidence="9">
    <location>
        <begin position="408"/>
        <end position="430"/>
    </location>
</feature>
<feature type="compositionally biased region" description="Polar residues" evidence="9">
    <location>
        <begin position="1"/>
        <end position="32"/>
    </location>
</feature>
<dbReference type="Gene3D" id="3.30.457.60">
    <property type="match status" value="1"/>
</dbReference>
<evidence type="ECO:0000313" key="11">
    <source>
        <dbReference type="Proteomes" id="UP000559256"/>
    </source>
</evidence>
<dbReference type="SUPFAM" id="SSF75704">
    <property type="entry name" value="Mitotic arrest deficient-like 1, Mad1"/>
    <property type="match status" value="1"/>
</dbReference>
<name>A0A8H5GDX9_9AGAR</name>